<dbReference type="Proteomes" id="UP000290289">
    <property type="component" value="Chromosome 12"/>
</dbReference>
<dbReference type="AlphaFoldDB" id="A0A498IJE3"/>
<dbReference type="PANTHER" id="PTHR32018:SF6">
    <property type="entry name" value="RHAMNOGALACTURONAN ENDOLYASE"/>
    <property type="match status" value="1"/>
</dbReference>
<dbReference type="Pfam" id="PF14686">
    <property type="entry name" value="fn3_3"/>
    <property type="match status" value="1"/>
</dbReference>
<feature type="non-terminal residue" evidence="3">
    <location>
        <position position="1"/>
    </location>
</feature>
<dbReference type="SUPFAM" id="SSF49785">
    <property type="entry name" value="Galactose-binding domain-like"/>
    <property type="match status" value="1"/>
</dbReference>
<dbReference type="InterPro" id="IPR029413">
    <property type="entry name" value="RG-lyase_II"/>
</dbReference>
<dbReference type="Pfam" id="PF14683">
    <property type="entry name" value="CBM-like"/>
    <property type="match status" value="1"/>
</dbReference>
<dbReference type="InterPro" id="IPR014718">
    <property type="entry name" value="GH-type_carb-bd"/>
</dbReference>
<dbReference type="GO" id="GO:0030246">
    <property type="term" value="F:carbohydrate binding"/>
    <property type="evidence" value="ECO:0007669"/>
    <property type="project" value="InterPro"/>
</dbReference>
<name>A0A498IJE3_MALDO</name>
<dbReference type="InterPro" id="IPR029411">
    <property type="entry name" value="RG-lyase_III"/>
</dbReference>
<evidence type="ECO:0000313" key="3">
    <source>
        <dbReference type="EMBL" id="RXH81373.1"/>
    </source>
</evidence>
<feature type="domain" description="Rhamnogalacturonan lyase" evidence="2">
    <location>
        <begin position="623"/>
        <end position="653"/>
    </location>
</feature>
<dbReference type="CDD" id="cd10320">
    <property type="entry name" value="RGL4_N"/>
    <property type="match status" value="1"/>
</dbReference>
<dbReference type="SUPFAM" id="SSF74650">
    <property type="entry name" value="Galactose mutarotase-like"/>
    <property type="match status" value="2"/>
</dbReference>
<protein>
    <recommendedName>
        <fullName evidence="5">Rhamnogalacturonan endolyase</fullName>
    </recommendedName>
</protein>
<evidence type="ECO:0000259" key="2">
    <source>
        <dbReference type="Pfam" id="PF14686"/>
    </source>
</evidence>
<dbReference type="InterPro" id="IPR008979">
    <property type="entry name" value="Galactose-bd-like_sf"/>
</dbReference>
<dbReference type="CDD" id="cd10316">
    <property type="entry name" value="RGL4_M"/>
    <property type="match status" value="1"/>
</dbReference>
<dbReference type="InterPro" id="IPR011013">
    <property type="entry name" value="Gal_mutarotase_sf_dom"/>
</dbReference>
<dbReference type="InterPro" id="IPR051850">
    <property type="entry name" value="Polysacch_Lyase_4"/>
</dbReference>
<dbReference type="GO" id="GO:0005975">
    <property type="term" value="P:carbohydrate metabolic process"/>
    <property type="evidence" value="ECO:0007669"/>
    <property type="project" value="InterPro"/>
</dbReference>
<dbReference type="EMBL" id="RDQH01000338">
    <property type="protein sequence ID" value="RXH81373.1"/>
    <property type="molecule type" value="Genomic_DNA"/>
</dbReference>
<proteinExistence type="predicted"/>
<evidence type="ECO:0008006" key="5">
    <source>
        <dbReference type="Google" id="ProtNLM"/>
    </source>
</evidence>
<keyword evidence="4" id="KW-1185">Reference proteome</keyword>
<dbReference type="Gene3D" id="2.70.98.10">
    <property type="match status" value="2"/>
</dbReference>
<dbReference type="PANTHER" id="PTHR32018">
    <property type="entry name" value="RHAMNOGALACTURONATE LYASE FAMILY PROTEIN"/>
    <property type="match status" value="1"/>
</dbReference>
<gene>
    <name evidence="3" type="ORF">DVH24_022258</name>
</gene>
<comment type="caution">
    <text evidence="3">The sequence shown here is derived from an EMBL/GenBank/DDBJ whole genome shotgun (WGS) entry which is preliminary data.</text>
</comment>
<feature type="domain" description="Rhamnogalacturonan lyase" evidence="1">
    <location>
        <begin position="669"/>
        <end position="851"/>
    </location>
</feature>
<dbReference type="Pfam" id="PF06045">
    <property type="entry name" value="Rhamnogal_lyase"/>
    <property type="match status" value="1"/>
</dbReference>
<accession>A0A498IJE3</accession>
<organism evidence="3 4">
    <name type="scientific">Malus domestica</name>
    <name type="common">Apple</name>
    <name type="synonym">Pyrus malus</name>
    <dbReference type="NCBI Taxonomy" id="3750"/>
    <lineage>
        <taxon>Eukaryota</taxon>
        <taxon>Viridiplantae</taxon>
        <taxon>Streptophyta</taxon>
        <taxon>Embryophyta</taxon>
        <taxon>Tracheophyta</taxon>
        <taxon>Spermatophyta</taxon>
        <taxon>Magnoliopsida</taxon>
        <taxon>eudicotyledons</taxon>
        <taxon>Gunneridae</taxon>
        <taxon>Pentapetalae</taxon>
        <taxon>rosids</taxon>
        <taxon>fabids</taxon>
        <taxon>Rosales</taxon>
        <taxon>Rosaceae</taxon>
        <taxon>Amygdaloideae</taxon>
        <taxon>Maleae</taxon>
        <taxon>Malus</taxon>
    </lineage>
</organism>
<dbReference type="InterPro" id="IPR010325">
    <property type="entry name" value="Rhamnogal_lyase"/>
</dbReference>
<sequence length="879" mass="99761">PKIATETTFRPLPLTNPRNPELNGEVDDKYQYSSNVKDIKVHGWISTDDAIGLWMITPSTEFRSAGPFKQELTSHVGPTTLTVFLSSHYLGKDVGLTFAEGEAWKKVFGPLFVYLNSDVRSSNASFSLWENAKEQMYEEVKSWLYNFTQSEDFPSSDGRGSVSGQLLIRDSHINESLVSASYAYVGLAARGYAGSWQTEELGLLGKFIQIFDFMKDWGYSEELGKVRQWRRWGILSSVALLGLLFFFPTNNGASKTTTISGRRAQSSVISNELNFNKMLIHQTQNTVELNNGIVRVKFSNPGGDIIGIQYKGIDNVLETKNHPSNRGYWDLVWENGLDRLQGTTFKIVTSTADQIEISFNKTYDVSLGDRPLPLNVDKRYIMQRGRGGFYAYAIYERLQGWPALRIDQTRLALKLRQDKFQFMAVSDDRQRFMPTTEDRSGDHAQTLAYREAVLLTNPSNPEFKEEVDDKYQYSSDVKDIKVHGWISTDDAIGLWMITPGTEFRSAGPFKQELTSHVGPTALTVFLSGHYVGKDVGLTFADGEAWKKVFRPVFVYLNSDVPSSNAASSLWENAKEEMYEEVKSWPYNFTQSEDYPSSGERGSVAGLLLIRDSYINESLVSASYAYVGLAASGDAGSWQTECKGYQFWTQADNQVKLTNLTFEPPRNGPTLWEIGIPDRSAVEFNIPDPYPSLVNRLFTNNSANKFRQYGLWERYEDYYPDHDLIYTIGTNNYSDDWFYAHVTRNINGTYEATTWQIVFQLENVWSTGNYTLQLALASATYAELQVRFNNQNDTPHFSTGLIGRDNAIARHGIHGLYWLFSVDVPSYRLQQGYNTIYLTQSRTWGPFAGLMYRLHPTRRTSSKVICILCIKSFTEPSDVL</sequence>
<dbReference type="CDD" id="cd10317">
    <property type="entry name" value="RGL4_C"/>
    <property type="match status" value="1"/>
</dbReference>
<evidence type="ECO:0000259" key="1">
    <source>
        <dbReference type="Pfam" id="PF14683"/>
    </source>
</evidence>
<dbReference type="GO" id="GO:0003824">
    <property type="term" value="F:catalytic activity"/>
    <property type="evidence" value="ECO:0007669"/>
    <property type="project" value="InterPro"/>
</dbReference>
<evidence type="ECO:0000313" key="4">
    <source>
        <dbReference type="Proteomes" id="UP000290289"/>
    </source>
</evidence>
<dbReference type="Gene3D" id="2.60.120.260">
    <property type="entry name" value="Galactose-binding domain-like"/>
    <property type="match status" value="1"/>
</dbReference>
<reference evidence="3 4" key="1">
    <citation type="submission" date="2018-10" db="EMBL/GenBank/DDBJ databases">
        <title>A high-quality apple genome assembly.</title>
        <authorList>
            <person name="Hu J."/>
        </authorList>
    </citation>
    <scope>NUCLEOTIDE SEQUENCE [LARGE SCALE GENOMIC DNA]</scope>
    <source>
        <strain evidence="4">cv. HFTH1</strain>
        <tissue evidence="3">Young leaf</tissue>
    </source>
</reference>